<dbReference type="WBParaSite" id="JU765_v2.g14123.t1">
    <property type="protein sequence ID" value="JU765_v2.g14123.t1"/>
    <property type="gene ID" value="JU765_v2.g14123"/>
</dbReference>
<accession>A0AC34Q8K4</accession>
<reference evidence="2" key="1">
    <citation type="submission" date="2022-11" db="UniProtKB">
        <authorList>
            <consortium name="WormBaseParasite"/>
        </authorList>
    </citation>
    <scope>IDENTIFICATION</scope>
</reference>
<name>A0AC34Q8K4_9BILA</name>
<protein>
    <submittedName>
        <fullName evidence="2">Transcription factor AP-2 C-terminal domain-containing protein</fullName>
    </submittedName>
</protein>
<evidence type="ECO:0000313" key="2">
    <source>
        <dbReference type="WBParaSite" id="JU765_v2.g14123.t1"/>
    </source>
</evidence>
<dbReference type="Proteomes" id="UP000887576">
    <property type="component" value="Unplaced"/>
</dbReference>
<organism evidence="1 2">
    <name type="scientific">Panagrolaimus sp. JU765</name>
    <dbReference type="NCBI Taxonomy" id="591449"/>
    <lineage>
        <taxon>Eukaryota</taxon>
        <taxon>Metazoa</taxon>
        <taxon>Ecdysozoa</taxon>
        <taxon>Nematoda</taxon>
        <taxon>Chromadorea</taxon>
        <taxon>Rhabditida</taxon>
        <taxon>Tylenchina</taxon>
        <taxon>Panagrolaimomorpha</taxon>
        <taxon>Panagrolaimoidea</taxon>
        <taxon>Panagrolaimidae</taxon>
        <taxon>Panagrolaimus</taxon>
    </lineage>
</organism>
<evidence type="ECO:0000313" key="1">
    <source>
        <dbReference type="Proteomes" id="UP000887576"/>
    </source>
</evidence>
<sequence length="196" mass="22395">MPACLAKNKDGGNKLNQQLKQHSITLAQGRRKSAPNSSFTALCETESLTLATDFHKLSDQHFPFNSTCYEIMRMCHDQNEFFNKLTMYRCASEALKEVLNVISRDKTPLMDMPLDPPLIMHPESQKEFTNFSLLTHGFGVPGHAASWSTALKLIDTLNRVSMNPKAFCSQIQRPEFHWMEQKPFLPMQPPTNNFNF</sequence>
<proteinExistence type="predicted"/>